<evidence type="ECO:0000313" key="2">
    <source>
        <dbReference type="EMBL" id="KAL0570326.1"/>
    </source>
</evidence>
<dbReference type="InterPro" id="IPR036047">
    <property type="entry name" value="F-box-like_dom_sf"/>
</dbReference>
<accession>A0ABR3F552</accession>
<protein>
    <recommendedName>
        <fullName evidence="1">F-box domain-containing protein</fullName>
    </recommendedName>
</protein>
<feature type="domain" description="F-box" evidence="1">
    <location>
        <begin position="1"/>
        <end position="47"/>
    </location>
</feature>
<dbReference type="Gene3D" id="1.20.1280.50">
    <property type="match status" value="1"/>
</dbReference>
<dbReference type="InterPro" id="IPR001810">
    <property type="entry name" value="F-box_dom"/>
</dbReference>
<evidence type="ECO:0000313" key="3">
    <source>
        <dbReference type="Proteomes" id="UP001465976"/>
    </source>
</evidence>
<dbReference type="Pfam" id="PF00646">
    <property type="entry name" value="F-box"/>
    <property type="match status" value="1"/>
</dbReference>
<reference evidence="2 3" key="1">
    <citation type="submission" date="2024-02" db="EMBL/GenBank/DDBJ databases">
        <title>A draft genome for the cacao thread blight pathogen Marasmius crinis-equi.</title>
        <authorList>
            <person name="Cohen S.P."/>
            <person name="Baruah I.K."/>
            <person name="Amoako-Attah I."/>
            <person name="Bukari Y."/>
            <person name="Meinhardt L.W."/>
            <person name="Bailey B.A."/>
        </authorList>
    </citation>
    <scope>NUCLEOTIDE SEQUENCE [LARGE SCALE GENOMIC DNA]</scope>
    <source>
        <strain evidence="2 3">GH-76</strain>
    </source>
</reference>
<sequence length="186" mass="21069">MIAKVPPETVTNILSHLTISDIHSVQLASKSCNELVNSNETTVYHSAAVVHGFVASHNIKIDRLEELYPSEVFKGMKRTWKGLCQRMFQLDKNWDGEGQVYLTCFPKAGEKPAGIKVDEQRGFIINVTDLEGDDSGLIVVDKNDKVLWNQPWPFMKCARMEYENGYLIFSENDKQKPGYKEMLALG</sequence>
<dbReference type="CDD" id="cd09917">
    <property type="entry name" value="F-box_SF"/>
    <property type="match status" value="1"/>
</dbReference>
<name>A0ABR3F552_9AGAR</name>
<dbReference type="PROSITE" id="PS50181">
    <property type="entry name" value="FBOX"/>
    <property type="match status" value="1"/>
</dbReference>
<comment type="caution">
    <text evidence="2">The sequence shown here is derived from an EMBL/GenBank/DDBJ whole genome shotgun (WGS) entry which is preliminary data.</text>
</comment>
<dbReference type="Proteomes" id="UP001465976">
    <property type="component" value="Unassembled WGS sequence"/>
</dbReference>
<organism evidence="2 3">
    <name type="scientific">Marasmius crinis-equi</name>
    <dbReference type="NCBI Taxonomy" id="585013"/>
    <lineage>
        <taxon>Eukaryota</taxon>
        <taxon>Fungi</taxon>
        <taxon>Dikarya</taxon>
        <taxon>Basidiomycota</taxon>
        <taxon>Agaricomycotina</taxon>
        <taxon>Agaricomycetes</taxon>
        <taxon>Agaricomycetidae</taxon>
        <taxon>Agaricales</taxon>
        <taxon>Marasmiineae</taxon>
        <taxon>Marasmiaceae</taxon>
        <taxon>Marasmius</taxon>
    </lineage>
</organism>
<dbReference type="SUPFAM" id="SSF81383">
    <property type="entry name" value="F-box domain"/>
    <property type="match status" value="1"/>
</dbReference>
<dbReference type="EMBL" id="JBAHYK010000955">
    <property type="protein sequence ID" value="KAL0570326.1"/>
    <property type="molecule type" value="Genomic_DNA"/>
</dbReference>
<gene>
    <name evidence="2" type="ORF">V5O48_011641</name>
</gene>
<proteinExistence type="predicted"/>
<evidence type="ECO:0000259" key="1">
    <source>
        <dbReference type="PROSITE" id="PS50181"/>
    </source>
</evidence>
<keyword evidence="3" id="KW-1185">Reference proteome</keyword>